<dbReference type="AlphaFoldDB" id="A0A6N6JF64"/>
<accession>A0A6N6JF64</accession>
<protein>
    <submittedName>
        <fullName evidence="1">Mesaconyl-C(4)-CoA hydratase</fullName>
    </submittedName>
</protein>
<keyword evidence="2" id="KW-1185">Reference proteome</keyword>
<organism evidence="1 2">
    <name type="scientific">Litoreibacter roseus</name>
    <dbReference type="NCBI Taxonomy" id="2601869"/>
    <lineage>
        <taxon>Bacteria</taxon>
        <taxon>Pseudomonadati</taxon>
        <taxon>Pseudomonadota</taxon>
        <taxon>Alphaproteobacteria</taxon>
        <taxon>Rhodobacterales</taxon>
        <taxon>Roseobacteraceae</taxon>
        <taxon>Litoreibacter</taxon>
    </lineage>
</organism>
<dbReference type="GO" id="GO:0019171">
    <property type="term" value="F:(3R)-hydroxyacyl-[acyl-carrier-protein] dehydratase activity"/>
    <property type="evidence" value="ECO:0007669"/>
    <property type="project" value="TreeGrafter"/>
</dbReference>
<evidence type="ECO:0000313" key="2">
    <source>
        <dbReference type="Proteomes" id="UP000436822"/>
    </source>
</evidence>
<name>A0A6N6JF64_9RHOB</name>
<dbReference type="RefSeq" id="WP_159806578.1">
    <property type="nucleotide sequence ID" value="NZ_BLJE01000002.1"/>
</dbReference>
<dbReference type="Gene3D" id="3.10.129.10">
    <property type="entry name" value="Hotdog Thioesterase"/>
    <property type="match status" value="1"/>
</dbReference>
<dbReference type="InterPro" id="IPR052741">
    <property type="entry name" value="Mitochondrial_HTD2"/>
</dbReference>
<dbReference type="SUPFAM" id="SSF54637">
    <property type="entry name" value="Thioesterase/thiol ester dehydrase-isomerase"/>
    <property type="match status" value="1"/>
</dbReference>
<dbReference type="EMBL" id="BLJE01000002">
    <property type="protein sequence ID" value="GFE64991.1"/>
    <property type="molecule type" value="Genomic_DNA"/>
</dbReference>
<dbReference type="PANTHER" id="PTHR28152">
    <property type="entry name" value="HYDROXYACYL-THIOESTER DEHYDRATASE TYPE 2, MITOCHONDRIAL"/>
    <property type="match status" value="1"/>
</dbReference>
<proteinExistence type="predicted"/>
<dbReference type="InterPro" id="IPR029069">
    <property type="entry name" value="HotDog_dom_sf"/>
</dbReference>
<dbReference type="OrthoDB" id="7183822at2"/>
<sequence length="259" mass="28682">MDDALVLTDRIDAARIRALNTVLGLEDDVPHPFAHQVFFWDAQPTAELGRDGHPKTGGLIPDLGLLRRMWAGGRLAFHAPLKVDTPAEKRSRCLRSGLKEGKQGTLALVTLEHVIVQDGSTVITDEQDLVYLPDTPYSPRPAQLMPDGGTIAQTHTFTPTELFRYSALTFNGHRIHYDRDYAKDIEGYPGLVVHGPLLAQHLMLIAERTLGTLGRFEFRAIAPLFDGEEANFHLNETQDHLALWVSGPDGRLILQARAG</sequence>
<gene>
    <name evidence="1" type="primary">meh</name>
    <name evidence="1" type="ORF">KIN_20650</name>
</gene>
<comment type="caution">
    <text evidence="1">The sequence shown here is derived from an EMBL/GenBank/DDBJ whole genome shotgun (WGS) entry which is preliminary data.</text>
</comment>
<evidence type="ECO:0000313" key="1">
    <source>
        <dbReference type="EMBL" id="GFE64991.1"/>
    </source>
</evidence>
<reference evidence="1 2" key="1">
    <citation type="submission" date="2019-12" db="EMBL/GenBank/DDBJ databases">
        <title>Litoreibacter badius sp. nov., a novel bacteriochlorophyll a-containing bacterium in the genus Litoreibacter.</title>
        <authorList>
            <person name="Kanamuro M."/>
            <person name="Takabe Y."/>
            <person name="Mori K."/>
            <person name="Takaichi S."/>
            <person name="Hanada S."/>
        </authorList>
    </citation>
    <scope>NUCLEOTIDE SEQUENCE [LARGE SCALE GENOMIC DNA]</scope>
    <source>
        <strain evidence="1 2">K6</strain>
    </source>
</reference>
<dbReference type="Proteomes" id="UP000436822">
    <property type="component" value="Unassembled WGS sequence"/>
</dbReference>
<dbReference type="PANTHER" id="PTHR28152:SF1">
    <property type="entry name" value="HYDROXYACYL-THIOESTER DEHYDRATASE TYPE 2, MITOCHONDRIAL"/>
    <property type="match status" value="1"/>
</dbReference>